<comment type="caution">
    <text evidence="2">The sequence shown here is derived from an EMBL/GenBank/DDBJ whole genome shotgun (WGS) entry which is preliminary data.</text>
</comment>
<proteinExistence type="predicted"/>
<protein>
    <submittedName>
        <fullName evidence="2">Uncharacterized protein</fullName>
    </submittedName>
</protein>
<accession>A0AAW3SQZ9</accession>
<dbReference type="EMBL" id="JACERJ010000003">
    <property type="protein sequence ID" value="MBA5203456.1"/>
    <property type="molecule type" value="Genomic_DNA"/>
</dbReference>
<dbReference type="Proteomes" id="UP000557749">
    <property type="component" value="Unassembled WGS sequence"/>
</dbReference>
<feature type="transmembrane region" description="Helical" evidence="1">
    <location>
        <begin position="239"/>
        <end position="260"/>
    </location>
</feature>
<feature type="transmembrane region" description="Helical" evidence="1">
    <location>
        <begin position="280"/>
        <end position="298"/>
    </location>
</feature>
<evidence type="ECO:0000313" key="3">
    <source>
        <dbReference type="Proteomes" id="UP000557749"/>
    </source>
</evidence>
<keyword evidence="1" id="KW-0472">Membrane</keyword>
<dbReference type="AlphaFoldDB" id="A0AAW3SQZ9"/>
<sequence>MIKGNENIDRVKSELGGIDNRIRELFKGVDNKIINLGELLINGDDAITHQKLTIRLWSLLYSALINNLEVVLTEAIYIIDNWNDTNKFIHCINPEVLNEPINKWSSLEFLYEQYIKVKFITGRYYNDEDVFNIEILKHLDKLSKGKRACDFLNVVGRVTHQQILEFARSEEFRDLKKGVKEQGENNESLKSSIDSIVVAQGQADTLRSQVDNLNIDLNNILLSKAYHDMLSDKRRERSSVLYTCQFLSLFCISVPFITIMFHDVILAGILQEGELQWHSLVLYLSPLLFIEFAFLYFFRLSYSELRGINAQIIQIQVRLSACKFIGDYVKQKQIAYNESLFGKRDAYDDIQKLYEKMNSKGESHHTLCDVGMVKFPDEFEKLIFSPIQTSGDNIPAALDGVNSIAELAGKVMSAKK</sequence>
<organism evidence="2 3">
    <name type="scientific">Pectobacterium aroidearum</name>
    <dbReference type="NCBI Taxonomy" id="1201031"/>
    <lineage>
        <taxon>Bacteria</taxon>
        <taxon>Pseudomonadati</taxon>
        <taxon>Pseudomonadota</taxon>
        <taxon>Gammaproteobacteria</taxon>
        <taxon>Enterobacterales</taxon>
        <taxon>Pectobacteriaceae</taxon>
        <taxon>Pectobacterium</taxon>
    </lineage>
</organism>
<name>A0AAW3SQZ9_9GAMM</name>
<keyword evidence="1" id="KW-0812">Transmembrane</keyword>
<dbReference type="RefSeq" id="WP_181844837.1">
    <property type="nucleotide sequence ID" value="NZ_JACERJ010000003.1"/>
</dbReference>
<evidence type="ECO:0000256" key="1">
    <source>
        <dbReference type="SAM" id="Phobius"/>
    </source>
</evidence>
<reference evidence="2 3" key="1">
    <citation type="submission" date="2020-07" db="EMBL/GenBank/DDBJ databases">
        <title>Characterization of Pectobacterium aroidearum strains causing soft rot on Amorphophallus konjac.</title>
        <authorList>
            <person name="Xie H."/>
        </authorList>
    </citation>
    <scope>NUCLEOTIDE SEQUENCE [LARGE SCALE GENOMIC DNA]</scope>
    <source>
        <strain evidence="2 3">MY7</strain>
    </source>
</reference>
<evidence type="ECO:0000313" key="2">
    <source>
        <dbReference type="EMBL" id="MBA5203456.1"/>
    </source>
</evidence>
<keyword evidence="1" id="KW-1133">Transmembrane helix</keyword>
<gene>
    <name evidence="2" type="ORF">H2Y57_07105</name>
</gene>